<dbReference type="Gene3D" id="3.40.1520.20">
    <property type="match status" value="3"/>
</dbReference>
<feature type="chain" id="PRO_5017041044" description="OmpA-like domain-containing protein" evidence="6">
    <location>
        <begin position="31"/>
        <end position="650"/>
    </location>
</feature>
<protein>
    <recommendedName>
        <fullName evidence="7">OmpA-like domain-containing protein</fullName>
    </recommendedName>
</protein>
<dbReference type="OrthoDB" id="5525824at2"/>
<name>A0A366WNM2_9RHOB</name>
<dbReference type="Proteomes" id="UP000252706">
    <property type="component" value="Unassembled WGS sequence"/>
</dbReference>
<dbReference type="AlphaFoldDB" id="A0A366WNM2"/>
<comment type="caution">
    <text evidence="8">The sequence shown here is derived from an EMBL/GenBank/DDBJ whole genome shotgun (WGS) entry which is preliminary data.</text>
</comment>
<dbReference type="PRINTS" id="PR01021">
    <property type="entry name" value="OMPADOMAIN"/>
</dbReference>
<feature type="domain" description="OmpA-like" evidence="7">
    <location>
        <begin position="486"/>
        <end position="603"/>
    </location>
</feature>
<dbReference type="Pfam" id="PF00691">
    <property type="entry name" value="OmpA"/>
    <property type="match status" value="1"/>
</dbReference>
<dbReference type="PANTHER" id="PTHR30329">
    <property type="entry name" value="STATOR ELEMENT OF FLAGELLAR MOTOR COMPLEX"/>
    <property type="match status" value="1"/>
</dbReference>
<dbReference type="PROSITE" id="PS51123">
    <property type="entry name" value="OMPA_2"/>
    <property type="match status" value="1"/>
</dbReference>
<dbReference type="PANTHER" id="PTHR30329:SF21">
    <property type="entry name" value="LIPOPROTEIN YIAD-RELATED"/>
    <property type="match status" value="1"/>
</dbReference>
<sequence>MRIPLSIVVALTFLLAAGVSLVAASFAVTAVEENSEIAVRRTLDEQGHAWAEVQADGLRVIVSGTAKDEATRFNALSVIGGEVDPSRVIDQMKITPTADLAAPRFSAEILRNDSGVSIIGLIPSSVDRDAIIRALRDLDKAHKVTDLLEMADYPKPSGWDDAMSYAMAALRVLPRSKVSVSAGRVAVIAISDSRAQKEKLEQELTKMAPPSLRIGLDIAAPRPVITPFTLRFILDETGPHFDACSAQDDTAKKRILNAAHAAGLEGNAECTVGMGVPSPNWARASELSIQALSELKMGSVTISDADITLIAAQGTDPALFDRVIGELETALPDVFALHPVLPEPETKDSIGPPEFTATRSPEGLVQLRGRLGDENLRRMVDSYAKAAFGSSSVYTATRLTPDLPSEWPVRVLAGLEALSFLKNGALTVTPGKVSLRGVSEQKDAKSEIARHLSEKLGEAQNYALSITYQAPPEPLDKDIAPEECEARIADIQSRAKIAFEPGSATIATESLKTVDLIAEVLKVCGPIRMEIQGHTDSQGRATMNQQLSQSRAQSVLNELRARRILTSSYGAVGYGETQPIGDNDTEEGREENRRITFRYIRPADLEETETTLDAIAEQPEGAVDGAPATPASQDTKPAEDNAPETAGEDQ</sequence>
<comment type="subcellular location">
    <subcellularLocation>
        <location evidence="1">Cell outer membrane</location>
    </subcellularLocation>
</comment>
<dbReference type="RefSeq" id="WP_113825501.1">
    <property type="nucleotide sequence ID" value="NZ_QOCE01000047.1"/>
</dbReference>
<dbReference type="CDD" id="cd07185">
    <property type="entry name" value="OmpA_C-like"/>
    <property type="match status" value="1"/>
</dbReference>
<proteinExistence type="predicted"/>
<evidence type="ECO:0000259" key="7">
    <source>
        <dbReference type="PROSITE" id="PS51123"/>
    </source>
</evidence>
<dbReference type="Gene3D" id="3.30.1330.60">
    <property type="entry name" value="OmpA-like domain"/>
    <property type="match status" value="1"/>
</dbReference>
<organism evidence="8 9">
    <name type="scientific">Phaeobacter gallaeciensis</name>
    <dbReference type="NCBI Taxonomy" id="60890"/>
    <lineage>
        <taxon>Bacteria</taxon>
        <taxon>Pseudomonadati</taxon>
        <taxon>Pseudomonadota</taxon>
        <taxon>Alphaproteobacteria</taxon>
        <taxon>Rhodobacterales</taxon>
        <taxon>Roseobacteraceae</taxon>
        <taxon>Phaeobacter</taxon>
    </lineage>
</organism>
<keyword evidence="2 4" id="KW-0472">Membrane</keyword>
<evidence type="ECO:0000313" key="8">
    <source>
        <dbReference type="EMBL" id="RBW50996.1"/>
    </source>
</evidence>
<dbReference type="InterPro" id="IPR006664">
    <property type="entry name" value="OMP_bac"/>
</dbReference>
<evidence type="ECO:0000313" key="9">
    <source>
        <dbReference type="Proteomes" id="UP000252706"/>
    </source>
</evidence>
<evidence type="ECO:0000256" key="4">
    <source>
        <dbReference type="PROSITE-ProRule" id="PRU00473"/>
    </source>
</evidence>
<accession>A0A366WNM2</accession>
<gene>
    <name evidence="8" type="ORF">DS909_20840</name>
</gene>
<evidence type="ECO:0000256" key="5">
    <source>
        <dbReference type="SAM" id="MobiDB-lite"/>
    </source>
</evidence>
<keyword evidence="6" id="KW-0732">Signal</keyword>
<keyword evidence="3" id="KW-0998">Cell outer membrane</keyword>
<dbReference type="GO" id="GO:0009279">
    <property type="term" value="C:cell outer membrane"/>
    <property type="evidence" value="ECO:0007669"/>
    <property type="project" value="UniProtKB-SubCell"/>
</dbReference>
<evidence type="ECO:0000256" key="2">
    <source>
        <dbReference type="ARBA" id="ARBA00023136"/>
    </source>
</evidence>
<dbReference type="InterPro" id="IPR050330">
    <property type="entry name" value="Bact_OuterMem_StrucFunc"/>
</dbReference>
<dbReference type="SUPFAM" id="SSF103088">
    <property type="entry name" value="OmpA-like"/>
    <property type="match status" value="1"/>
</dbReference>
<dbReference type="InterPro" id="IPR036737">
    <property type="entry name" value="OmpA-like_sf"/>
</dbReference>
<dbReference type="EMBL" id="QOCE01000047">
    <property type="protein sequence ID" value="RBW50996.1"/>
    <property type="molecule type" value="Genomic_DNA"/>
</dbReference>
<evidence type="ECO:0000256" key="3">
    <source>
        <dbReference type="ARBA" id="ARBA00023237"/>
    </source>
</evidence>
<feature type="signal peptide" evidence="6">
    <location>
        <begin position="1"/>
        <end position="30"/>
    </location>
</feature>
<feature type="region of interest" description="Disordered" evidence="5">
    <location>
        <begin position="572"/>
        <end position="650"/>
    </location>
</feature>
<evidence type="ECO:0000256" key="1">
    <source>
        <dbReference type="ARBA" id="ARBA00004442"/>
    </source>
</evidence>
<dbReference type="InterPro" id="IPR006665">
    <property type="entry name" value="OmpA-like"/>
</dbReference>
<evidence type="ECO:0000256" key="6">
    <source>
        <dbReference type="SAM" id="SignalP"/>
    </source>
</evidence>
<reference evidence="8 9" key="1">
    <citation type="submission" date="2018-07" db="EMBL/GenBank/DDBJ databases">
        <title>Modular assembly of carbohydrate-degrading microbial communities in the ocean.</title>
        <authorList>
            <person name="Enke T.N."/>
            <person name="Datta M.S."/>
            <person name="Schwartzman J.A."/>
            <person name="Cermak N."/>
            <person name="Schmitz D.A."/>
            <person name="Barrere J."/>
            <person name="Cordero O.X."/>
        </authorList>
    </citation>
    <scope>NUCLEOTIDE SEQUENCE [LARGE SCALE GENOMIC DNA]</scope>
    <source>
        <strain evidence="8 9">C3M10</strain>
    </source>
</reference>